<proteinExistence type="predicted"/>
<evidence type="ECO:0000256" key="2">
    <source>
        <dbReference type="SAM" id="Phobius"/>
    </source>
</evidence>
<keyword evidence="2" id="KW-0472">Membrane</keyword>
<evidence type="ECO:0000313" key="4">
    <source>
        <dbReference type="Proteomes" id="UP001595867"/>
    </source>
</evidence>
<evidence type="ECO:0000256" key="1">
    <source>
        <dbReference type="SAM" id="MobiDB-lite"/>
    </source>
</evidence>
<name>A0ABV8IJJ9_9ACTN</name>
<keyword evidence="2" id="KW-0812">Transmembrane</keyword>
<evidence type="ECO:0008006" key="5">
    <source>
        <dbReference type="Google" id="ProtNLM"/>
    </source>
</evidence>
<protein>
    <recommendedName>
        <fullName evidence="5">Cell division protein FtsL</fullName>
    </recommendedName>
</protein>
<dbReference type="Proteomes" id="UP001595867">
    <property type="component" value="Unassembled WGS sequence"/>
</dbReference>
<gene>
    <name evidence="3" type="ORF">ACFO0C_04700</name>
</gene>
<comment type="caution">
    <text evidence="3">The sequence shown here is derived from an EMBL/GenBank/DDBJ whole genome shotgun (WGS) entry which is preliminary data.</text>
</comment>
<keyword evidence="4" id="KW-1185">Reference proteome</keyword>
<feature type="region of interest" description="Disordered" evidence="1">
    <location>
        <begin position="1"/>
        <end position="42"/>
    </location>
</feature>
<accession>A0ABV8IJJ9</accession>
<feature type="compositionally biased region" description="Basic and acidic residues" evidence="1">
    <location>
        <begin position="16"/>
        <end position="25"/>
    </location>
</feature>
<dbReference type="EMBL" id="JBHSBL010000005">
    <property type="protein sequence ID" value="MFC4064217.1"/>
    <property type="molecule type" value="Genomic_DNA"/>
</dbReference>
<sequence length="193" mass="20477">MSRDAETKGTGARGMRRPDKDDTRRSGIRSRGAQEPAAPVDGATALSIEVSGDTPPIPGRPRLWVAPPMPVRAPRATFAAAVIAVVLVGVVGILLINTKTMEQSFRLDALRKEKATLDQRQHELERQIVDASKPGALHAAARRLGLVQAEEPAVIWLPNGEIIRPPAPGKGPTSPTADDGLRQTGAPSTAAER</sequence>
<reference evidence="4" key="1">
    <citation type="journal article" date="2019" name="Int. J. Syst. Evol. Microbiol.">
        <title>The Global Catalogue of Microorganisms (GCM) 10K type strain sequencing project: providing services to taxonomists for standard genome sequencing and annotation.</title>
        <authorList>
            <consortium name="The Broad Institute Genomics Platform"/>
            <consortium name="The Broad Institute Genome Sequencing Center for Infectious Disease"/>
            <person name="Wu L."/>
            <person name="Ma J."/>
        </authorList>
    </citation>
    <scope>NUCLEOTIDE SEQUENCE [LARGE SCALE GENOMIC DNA]</scope>
    <source>
        <strain evidence="4">TBRC 5832</strain>
    </source>
</reference>
<keyword evidence="2" id="KW-1133">Transmembrane helix</keyword>
<organism evidence="3 4">
    <name type="scientific">Actinoplanes subglobosus</name>
    <dbReference type="NCBI Taxonomy" id="1547892"/>
    <lineage>
        <taxon>Bacteria</taxon>
        <taxon>Bacillati</taxon>
        <taxon>Actinomycetota</taxon>
        <taxon>Actinomycetes</taxon>
        <taxon>Micromonosporales</taxon>
        <taxon>Micromonosporaceae</taxon>
        <taxon>Actinoplanes</taxon>
    </lineage>
</organism>
<evidence type="ECO:0000313" key="3">
    <source>
        <dbReference type="EMBL" id="MFC4064217.1"/>
    </source>
</evidence>
<dbReference type="RefSeq" id="WP_378065254.1">
    <property type="nucleotide sequence ID" value="NZ_JBHSBL010000005.1"/>
</dbReference>
<feature type="transmembrane region" description="Helical" evidence="2">
    <location>
        <begin position="76"/>
        <end position="96"/>
    </location>
</feature>
<feature type="region of interest" description="Disordered" evidence="1">
    <location>
        <begin position="160"/>
        <end position="193"/>
    </location>
</feature>